<name>A0A1F2PLX6_9FIRM</name>
<dbReference type="OrthoDB" id="7595353at2"/>
<feature type="transmembrane region" description="Helical" evidence="1">
    <location>
        <begin position="12"/>
        <end position="31"/>
    </location>
</feature>
<gene>
    <name evidence="2" type="ORF">ACWI_06020</name>
    <name evidence="3" type="ORF">FXB42_07300</name>
    <name evidence="4" type="ORF">LNN31_03590</name>
</gene>
<keyword evidence="1" id="KW-0472">Membrane</keyword>
<evidence type="ECO:0000313" key="2">
    <source>
        <dbReference type="EMBL" id="OFV71854.1"/>
    </source>
</evidence>
<accession>A0A1F2PLX6</accession>
<dbReference type="EMBL" id="LKEU01000014">
    <property type="protein sequence ID" value="OFV71854.1"/>
    <property type="molecule type" value="Genomic_DNA"/>
</dbReference>
<sequence>MINIDKQEAEDGKIMAVFAYIIFLIPLFAAGDNQFARYHTNQGLVLFLAWLVFTVVGIIIGVVPVIGWILSTILFSAVPLAFVGFAIYGIINVIQLEAKPLPLIGGITLIKSY</sequence>
<keyword evidence="7" id="KW-1185">Reference proteome</keyword>
<reference evidence="2 5" key="1">
    <citation type="submission" date="2015-09" db="EMBL/GenBank/DDBJ databases">
        <title>Genome sequence of Acetobacterium wieringae DSM 1911.</title>
        <authorList>
            <person name="Poehlein A."/>
            <person name="Bengelsdorf F.R."/>
            <person name="Schiel-Bengelsdorf B."/>
            <person name="Duerre P."/>
            <person name="Daniel R."/>
        </authorList>
    </citation>
    <scope>NUCLEOTIDE SEQUENCE [LARGE SCALE GENOMIC DNA]</scope>
    <source>
        <strain evidence="2 5">DSM 1911</strain>
    </source>
</reference>
<dbReference type="STRING" id="52694.ACWI_06020"/>
<protein>
    <submittedName>
        <fullName evidence="2">Chloroplast import component protein (Tic20)</fullName>
    </submittedName>
</protein>
<feature type="transmembrane region" description="Helical" evidence="1">
    <location>
        <begin position="43"/>
        <end position="62"/>
    </location>
</feature>
<evidence type="ECO:0000256" key="1">
    <source>
        <dbReference type="SAM" id="Phobius"/>
    </source>
</evidence>
<keyword evidence="1" id="KW-0812">Transmembrane</keyword>
<reference evidence="4" key="3">
    <citation type="submission" date="2021-11" db="EMBL/GenBank/DDBJ databases">
        <title>Isoprene-degrading acetogen.</title>
        <authorList>
            <person name="Yang Y."/>
            <person name="Jin H."/>
            <person name="Yan J."/>
        </authorList>
    </citation>
    <scope>NUCLEOTIDE SEQUENCE</scope>
    <source>
        <strain evidence="4">Berkeley</strain>
    </source>
</reference>
<keyword evidence="1" id="KW-1133">Transmembrane helix</keyword>
<evidence type="ECO:0000313" key="6">
    <source>
        <dbReference type="Proteomes" id="UP000322619"/>
    </source>
</evidence>
<dbReference type="Proteomes" id="UP000322619">
    <property type="component" value="Unassembled WGS sequence"/>
</dbReference>
<evidence type="ECO:0000313" key="4">
    <source>
        <dbReference type="EMBL" id="UYO63526.1"/>
    </source>
</evidence>
<dbReference type="Proteomes" id="UP000176244">
    <property type="component" value="Unassembled WGS sequence"/>
</dbReference>
<reference evidence="3 6" key="2">
    <citation type="submission" date="2019-08" db="EMBL/GenBank/DDBJ databases">
        <title>Isolation and enrichment of carboxydotrophic bacteria from anaerobic sludge for the production of bio-based chemicals from syngas.</title>
        <authorList>
            <person name="Antares A.L."/>
            <person name="Moreira J."/>
            <person name="Diender M."/>
            <person name="Parshina S.N."/>
            <person name="Stams A.J.M."/>
            <person name="Alves M."/>
            <person name="Alves J.I."/>
            <person name="Sousa D.Z."/>
        </authorList>
    </citation>
    <scope>NUCLEOTIDE SEQUENCE [LARGE SCALE GENOMIC DNA]</scope>
    <source>
        <strain evidence="3 6">JM</strain>
    </source>
</reference>
<dbReference type="AlphaFoldDB" id="A0A1F2PLX6"/>
<evidence type="ECO:0000313" key="5">
    <source>
        <dbReference type="Proteomes" id="UP000176244"/>
    </source>
</evidence>
<feature type="transmembrane region" description="Helical" evidence="1">
    <location>
        <begin position="68"/>
        <end position="91"/>
    </location>
</feature>
<evidence type="ECO:0000313" key="7">
    <source>
        <dbReference type="Proteomes" id="UP001163550"/>
    </source>
</evidence>
<proteinExistence type="predicted"/>
<dbReference type="Proteomes" id="UP001163550">
    <property type="component" value="Chromosome"/>
</dbReference>
<dbReference type="RefSeq" id="WP_070369962.1">
    <property type="nucleotide sequence ID" value="NZ_CABIIK010000034.1"/>
</dbReference>
<dbReference type="EMBL" id="VSLA01000013">
    <property type="protein sequence ID" value="TYC85680.1"/>
    <property type="molecule type" value="Genomic_DNA"/>
</dbReference>
<dbReference type="EMBL" id="CP087994">
    <property type="protein sequence ID" value="UYO63526.1"/>
    <property type="molecule type" value="Genomic_DNA"/>
</dbReference>
<organism evidence="2 5">
    <name type="scientific">Acetobacterium wieringae</name>
    <dbReference type="NCBI Taxonomy" id="52694"/>
    <lineage>
        <taxon>Bacteria</taxon>
        <taxon>Bacillati</taxon>
        <taxon>Bacillota</taxon>
        <taxon>Clostridia</taxon>
        <taxon>Eubacteriales</taxon>
        <taxon>Eubacteriaceae</taxon>
        <taxon>Acetobacterium</taxon>
    </lineage>
</organism>
<evidence type="ECO:0000313" key="3">
    <source>
        <dbReference type="EMBL" id="TYC85680.1"/>
    </source>
</evidence>